<dbReference type="Proteomes" id="UP001589891">
    <property type="component" value="Unassembled WGS sequence"/>
</dbReference>
<feature type="non-terminal residue" evidence="2">
    <location>
        <position position="65"/>
    </location>
</feature>
<dbReference type="EMBL" id="JBHLSS010000077">
    <property type="protein sequence ID" value="MFC0710366.1"/>
    <property type="molecule type" value="Genomic_DNA"/>
</dbReference>
<evidence type="ECO:0000256" key="1">
    <source>
        <dbReference type="SAM" id="SignalP"/>
    </source>
</evidence>
<keyword evidence="3" id="KW-1185">Reference proteome</keyword>
<name>A0ABV6SMN3_AZOPA</name>
<keyword evidence="1" id="KW-0732">Signal</keyword>
<protein>
    <submittedName>
        <fullName evidence="2">Uncharacterized protein</fullName>
    </submittedName>
</protein>
<evidence type="ECO:0000313" key="2">
    <source>
        <dbReference type="EMBL" id="MFC0710366.1"/>
    </source>
</evidence>
<organism evidence="2 3">
    <name type="scientific">Azorhizophilus paspali</name>
    <name type="common">Azotobacter paspali</name>
    <dbReference type="NCBI Taxonomy" id="69963"/>
    <lineage>
        <taxon>Bacteria</taxon>
        <taxon>Pseudomonadati</taxon>
        <taxon>Pseudomonadota</taxon>
        <taxon>Gammaproteobacteria</taxon>
        <taxon>Pseudomonadales</taxon>
        <taxon>Pseudomonadaceae</taxon>
        <taxon>Azorhizophilus</taxon>
    </lineage>
</organism>
<feature type="chain" id="PRO_5045376530" evidence="1">
    <location>
        <begin position="23"/>
        <end position="65"/>
    </location>
</feature>
<gene>
    <name evidence="2" type="ORF">ACFFGX_12640</name>
</gene>
<evidence type="ECO:0000313" key="3">
    <source>
        <dbReference type="Proteomes" id="UP001589891"/>
    </source>
</evidence>
<accession>A0ABV6SMN3</accession>
<reference evidence="2 3" key="1">
    <citation type="submission" date="2024-09" db="EMBL/GenBank/DDBJ databases">
        <authorList>
            <person name="Sun Q."/>
            <person name="Mori K."/>
        </authorList>
    </citation>
    <scope>NUCLEOTIDE SEQUENCE [LARGE SCALE GENOMIC DNA]</scope>
    <source>
        <strain evidence="2 3">NCAIM B.01794</strain>
    </source>
</reference>
<proteinExistence type="predicted"/>
<sequence>MHKSRIYGCLVVALLFSQLSLAESAKIDDLEIEYAKRNLAPEELEHFLKTRIRHTGVALPGHFGP</sequence>
<feature type="signal peptide" evidence="1">
    <location>
        <begin position="1"/>
        <end position="22"/>
    </location>
</feature>
<comment type="caution">
    <text evidence="2">The sequence shown here is derived from an EMBL/GenBank/DDBJ whole genome shotgun (WGS) entry which is preliminary data.</text>
</comment>
<dbReference type="RefSeq" id="WP_376946333.1">
    <property type="nucleotide sequence ID" value="NZ_JBHLSS010000077.1"/>
</dbReference>